<keyword evidence="3" id="KW-1185">Reference proteome</keyword>
<feature type="region of interest" description="Disordered" evidence="1">
    <location>
        <begin position="136"/>
        <end position="156"/>
    </location>
</feature>
<dbReference type="Proteomes" id="UP000637578">
    <property type="component" value="Unassembled WGS sequence"/>
</dbReference>
<proteinExistence type="predicted"/>
<feature type="region of interest" description="Disordered" evidence="1">
    <location>
        <begin position="53"/>
        <end position="74"/>
    </location>
</feature>
<reference evidence="2" key="2">
    <citation type="submission" date="2020-09" db="EMBL/GenBank/DDBJ databases">
        <authorList>
            <person name="Sun Q."/>
            <person name="Zhou Y."/>
        </authorList>
    </citation>
    <scope>NUCLEOTIDE SEQUENCE</scope>
    <source>
        <strain evidence="2">CGMCC 4.5737</strain>
    </source>
</reference>
<reference evidence="2" key="1">
    <citation type="journal article" date="2014" name="Int. J. Syst. Evol. Microbiol.">
        <title>Complete genome sequence of Corynebacterium casei LMG S-19264T (=DSM 44701T), isolated from a smear-ripened cheese.</title>
        <authorList>
            <consortium name="US DOE Joint Genome Institute (JGI-PGF)"/>
            <person name="Walter F."/>
            <person name="Albersmeier A."/>
            <person name="Kalinowski J."/>
            <person name="Ruckert C."/>
        </authorList>
    </citation>
    <scope>NUCLEOTIDE SEQUENCE</scope>
    <source>
        <strain evidence="2">CGMCC 4.5737</strain>
    </source>
</reference>
<evidence type="ECO:0000313" key="2">
    <source>
        <dbReference type="EMBL" id="GGM62524.1"/>
    </source>
</evidence>
<protein>
    <submittedName>
        <fullName evidence="2">Uncharacterized protein</fullName>
    </submittedName>
</protein>
<dbReference type="EMBL" id="BMMK01000017">
    <property type="protein sequence ID" value="GGM62524.1"/>
    <property type="molecule type" value="Genomic_DNA"/>
</dbReference>
<accession>A0A8J3CG83</accession>
<evidence type="ECO:0000313" key="3">
    <source>
        <dbReference type="Proteomes" id="UP000637578"/>
    </source>
</evidence>
<gene>
    <name evidence="2" type="ORF">GCM10012275_36550</name>
</gene>
<evidence type="ECO:0000256" key="1">
    <source>
        <dbReference type="SAM" id="MobiDB-lite"/>
    </source>
</evidence>
<comment type="caution">
    <text evidence="2">The sequence shown here is derived from an EMBL/GenBank/DDBJ whole genome shotgun (WGS) entry which is preliminary data.</text>
</comment>
<dbReference type="AlphaFoldDB" id="A0A8J3CG83"/>
<name>A0A8J3CG83_9PSEU</name>
<organism evidence="2 3">
    <name type="scientific">Longimycelium tulufanense</name>
    <dbReference type="NCBI Taxonomy" id="907463"/>
    <lineage>
        <taxon>Bacteria</taxon>
        <taxon>Bacillati</taxon>
        <taxon>Actinomycetota</taxon>
        <taxon>Actinomycetes</taxon>
        <taxon>Pseudonocardiales</taxon>
        <taxon>Pseudonocardiaceae</taxon>
        <taxon>Longimycelium</taxon>
    </lineage>
</organism>
<sequence>MLAGGGVAAVGVVVLLVVLLTGGGAESAAKDYVAMMNTRDYPGLGKATCSEQRENTGNLKRNLEPGSRPRAPESYRDIRAEVRLGEVTEQGADAAVAALSVSYVNVPEQSKTIFRDVDLRMKLVREDGEWRVCELRQGGGQVGTSPGDVGPNSGPN</sequence>